<organism evidence="2 3">
    <name type="scientific">Ceratodon purpureus</name>
    <name type="common">Fire moss</name>
    <name type="synonym">Dicranum purpureum</name>
    <dbReference type="NCBI Taxonomy" id="3225"/>
    <lineage>
        <taxon>Eukaryota</taxon>
        <taxon>Viridiplantae</taxon>
        <taxon>Streptophyta</taxon>
        <taxon>Embryophyta</taxon>
        <taxon>Bryophyta</taxon>
        <taxon>Bryophytina</taxon>
        <taxon>Bryopsida</taxon>
        <taxon>Dicranidae</taxon>
        <taxon>Pseudoditrichales</taxon>
        <taxon>Ditrichaceae</taxon>
        <taxon>Ceratodon</taxon>
    </lineage>
</organism>
<comment type="caution">
    <text evidence="2">The sequence shown here is derived from an EMBL/GenBank/DDBJ whole genome shotgun (WGS) entry which is preliminary data.</text>
</comment>
<dbReference type="EMBL" id="CM026425">
    <property type="protein sequence ID" value="KAG0575998.1"/>
    <property type="molecule type" value="Genomic_DNA"/>
</dbReference>
<keyword evidence="1" id="KW-0472">Membrane</keyword>
<gene>
    <name evidence="2" type="ORF">KC19_5G047300</name>
</gene>
<accession>A0A8T0I0C8</accession>
<sequence>MFHNGLLLLNIVVCILVFFRLCRMVADENKAPVDGLRLRLKV</sequence>
<evidence type="ECO:0000313" key="3">
    <source>
        <dbReference type="Proteomes" id="UP000822688"/>
    </source>
</evidence>
<feature type="transmembrane region" description="Helical" evidence="1">
    <location>
        <begin position="6"/>
        <end position="22"/>
    </location>
</feature>
<proteinExistence type="predicted"/>
<evidence type="ECO:0000313" key="2">
    <source>
        <dbReference type="EMBL" id="KAG0575998.1"/>
    </source>
</evidence>
<keyword evidence="1" id="KW-0812">Transmembrane</keyword>
<dbReference type="Proteomes" id="UP000822688">
    <property type="component" value="Chromosome 5"/>
</dbReference>
<dbReference type="AlphaFoldDB" id="A0A8T0I0C8"/>
<keyword evidence="1" id="KW-1133">Transmembrane helix</keyword>
<evidence type="ECO:0000256" key="1">
    <source>
        <dbReference type="SAM" id="Phobius"/>
    </source>
</evidence>
<keyword evidence="3" id="KW-1185">Reference proteome</keyword>
<protein>
    <submittedName>
        <fullName evidence="2">Uncharacterized protein</fullName>
    </submittedName>
</protein>
<reference evidence="2" key="1">
    <citation type="submission" date="2020-06" db="EMBL/GenBank/DDBJ databases">
        <title>WGS assembly of Ceratodon purpureus strain R40.</title>
        <authorList>
            <person name="Carey S.B."/>
            <person name="Jenkins J."/>
            <person name="Shu S."/>
            <person name="Lovell J.T."/>
            <person name="Sreedasyam A."/>
            <person name="Maumus F."/>
            <person name="Tiley G.P."/>
            <person name="Fernandez-Pozo N."/>
            <person name="Barry K."/>
            <person name="Chen C."/>
            <person name="Wang M."/>
            <person name="Lipzen A."/>
            <person name="Daum C."/>
            <person name="Saski C.A."/>
            <person name="Payton A.C."/>
            <person name="Mcbreen J.C."/>
            <person name="Conrad R.E."/>
            <person name="Kollar L.M."/>
            <person name="Olsson S."/>
            <person name="Huttunen S."/>
            <person name="Landis J.B."/>
            <person name="Wickett N.J."/>
            <person name="Johnson M.G."/>
            <person name="Rensing S.A."/>
            <person name="Grimwood J."/>
            <person name="Schmutz J."/>
            <person name="Mcdaniel S.F."/>
        </authorList>
    </citation>
    <scope>NUCLEOTIDE SEQUENCE</scope>
    <source>
        <strain evidence="2">R40</strain>
    </source>
</reference>
<name>A0A8T0I0C8_CERPU</name>